<protein>
    <submittedName>
        <fullName evidence="2">Uncharacterized protein</fullName>
    </submittedName>
</protein>
<accession>A0A2V3PKP7</accession>
<dbReference type="Proteomes" id="UP000247973">
    <property type="component" value="Unassembled WGS sequence"/>
</dbReference>
<feature type="transmembrane region" description="Helical" evidence="1">
    <location>
        <begin position="9"/>
        <end position="26"/>
    </location>
</feature>
<dbReference type="EMBL" id="QICL01000042">
    <property type="protein sequence ID" value="PXV58867.1"/>
    <property type="molecule type" value="Genomic_DNA"/>
</dbReference>
<proteinExistence type="predicted"/>
<sequence>MELAKIKKRLAYAAAFLIMLSSHYLINEIRPDRQYRTEANSTKSFTLCMDYIAGAEYYRLNCPVCRKLIDALSVNTTLNR</sequence>
<keyword evidence="1" id="KW-0472">Membrane</keyword>
<keyword evidence="3" id="KW-1185">Reference proteome</keyword>
<keyword evidence="1" id="KW-0812">Transmembrane</keyword>
<dbReference type="RefSeq" id="WP_146212804.1">
    <property type="nucleotide sequence ID" value="NZ_QICL01000042.1"/>
</dbReference>
<evidence type="ECO:0000313" key="2">
    <source>
        <dbReference type="EMBL" id="PXV58867.1"/>
    </source>
</evidence>
<evidence type="ECO:0000313" key="3">
    <source>
        <dbReference type="Proteomes" id="UP000247973"/>
    </source>
</evidence>
<comment type="caution">
    <text evidence="2">The sequence shown here is derived from an EMBL/GenBank/DDBJ whole genome shotgun (WGS) entry which is preliminary data.</text>
</comment>
<keyword evidence="1" id="KW-1133">Transmembrane helix</keyword>
<dbReference type="AlphaFoldDB" id="A0A2V3PKP7"/>
<evidence type="ECO:0000256" key="1">
    <source>
        <dbReference type="SAM" id="Phobius"/>
    </source>
</evidence>
<gene>
    <name evidence="2" type="ORF">CLV62_14214</name>
</gene>
<name>A0A2V3PKP7_9BACT</name>
<organism evidence="2 3">
    <name type="scientific">Dysgonomonas alginatilytica</name>
    <dbReference type="NCBI Taxonomy" id="1605892"/>
    <lineage>
        <taxon>Bacteria</taxon>
        <taxon>Pseudomonadati</taxon>
        <taxon>Bacteroidota</taxon>
        <taxon>Bacteroidia</taxon>
        <taxon>Bacteroidales</taxon>
        <taxon>Dysgonomonadaceae</taxon>
        <taxon>Dysgonomonas</taxon>
    </lineage>
</organism>
<reference evidence="2 3" key="1">
    <citation type="submission" date="2018-03" db="EMBL/GenBank/DDBJ databases">
        <title>Genomic Encyclopedia of Archaeal and Bacterial Type Strains, Phase II (KMG-II): from individual species to whole genera.</title>
        <authorList>
            <person name="Goeker M."/>
        </authorList>
    </citation>
    <scope>NUCLEOTIDE SEQUENCE [LARGE SCALE GENOMIC DNA]</scope>
    <source>
        <strain evidence="2 3">DSM 100214</strain>
    </source>
</reference>